<evidence type="ECO:0000256" key="4">
    <source>
        <dbReference type="ARBA" id="ARBA00022833"/>
    </source>
</evidence>
<protein>
    <submittedName>
        <fullName evidence="6">dCMP deaminase</fullName>
        <ecNumber evidence="6">3.5.4.12</ecNumber>
    </submittedName>
</protein>
<dbReference type="EC" id="3.5.4.12" evidence="6"/>
<keyword evidence="4" id="KW-0862">Zinc</keyword>
<evidence type="ECO:0000313" key="6">
    <source>
        <dbReference type="EMBL" id="MBM7633854.1"/>
    </source>
</evidence>
<organism evidence="6 7">
    <name type="scientific">Geomicrobium sediminis</name>
    <dbReference type="NCBI Taxonomy" id="1347788"/>
    <lineage>
        <taxon>Bacteria</taxon>
        <taxon>Bacillati</taxon>
        <taxon>Bacillota</taxon>
        <taxon>Bacilli</taxon>
        <taxon>Bacillales</taxon>
        <taxon>Geomicrobium</taxon>
    </lineage>
</organism>
<dbReference type="Proteomes" id="UP000741863">
    <property type="component" value="Unassembled WGS sequence"/>
</dbReference>
<sequence length="124" mass="13875">MSYCKKLEVSAILAKDNRILSTGKNNPINECNNTDCHVDGHCINTVHAEASAIVKAGSKARGATLFVSHEPCWQCRKLIIAAEIKTVVYYNAYPNPLNERFVGDVEWIHETKEGMHEFVRPVGF</sequence>
<dbReference type="RefSeq" id="WP_169963383.1">
    <property type="nucleotide sequence ID" value="NZ_JAFBEC010000008.1"/>
</dbReference>
<reference evidence="6 7" key="1">
    <citation type="submission" date="2021-01" db="EMBL/GenBank/DDBJ databases">
        <title>Genomic Encyclopedia of Type Strains, Phase IV (KMG-IV): sequencing the most valuable type-strain genomes for metagenomic binning, comparative biology and taxonomic classification.</title>
        <authorList>
            <person name="Goeker M."/>
        </authorList>
    </citation>
    <scope>NUCLEOTIDE SEQUENCE [LARGE SCALE GENOMIC DNA]</scope>
    <source>
        <strain evidence="6 7">DSM 25540</strain>
    </source>
</reference>
<dbReference type="Gene3D" id="3.40.140.10">
    <property type="entry name" value="Cytidine Deaminase, domain 2"/>
    <property type="match status" value="1"/>
</dbReference>
<dbReference type="InterPro" id="IPR016192">
    <property type="entry name" value="APOBEC/CMP_deaminase_Zn-bd"/>
</dbReference>
<keyword evidence="3 6" id="KW-0378">Hydrolase</keyword>
<evidence type="ECO:0000256" key="2">
    <source>
        <dbReference type="ARBA" id="ARBA00022723"/>
    </source>
</evidence>
<evidence type="ECO:0000259" key="5">
    <source>
        <dbReference type="PROSITE" id="PS51747"/>
    </source>
</evidence>
<proteinExistence type="inferred from homology"/>
<keyword evidence="2" id="KW-0479">Metal-binding</keyword>
<dbReference type="PANTHER" id="PTHR11086:SF18">
    <property type="entry name" value="DEOXYCYTIDYLATE DEAMINASE"/>
    <property type="match status" value="1"/>
</dbReference>
<dbReference type="PROSITE" id="PS51747">
    <property type="entry name" value="CYT_DCMP_DEAMINASES_2"/>
    <property type="match status" value="1"/>
</dbReference>
<evidence type="ECO:0000313" key="7">
    <source>
        <dbReference type="Proteomes" id="UP000741863"/>
    </source>
</evidence>
<accession>A0ABS2PEU6</accession>
<dbReference type="PROSITE" id="PS00903">
    <property type="entry name" value="CYT_DCMP_DEAMINASES_1"/>
    <property type="match status" value="1"/>
</dbReference>
<evidence type="ECO:0000256" key="3">
    <source>
        <dbReference type="ARBA" id="ARBA00022801"/>
    </source>
</evidence>
<comment type="similarity">
    <text evidence="1">Belongs to the cytidine and deoxycytidylate deaminase family.</text>
</comment>
<dbReference type="PANTHER" id="PTHR11086">
    <property type="entry name" value="DEOXYCYTIDYLATE DEAMINASE-RELATED"/>
    <property type="match status" value="1"/>
</dbReference>
<dbReference type="SUPFAM" id="SSF53927">
    <property type="entry name" value="Cytidine deaminase-like"/>
    <property type="match status" value="1"/>
</dbReference>
<name>A0ABS2PEU6_9BACL</name>
<keyword evidence="7" id="KW-1185">Reference proteome</keyword>
<feature type="domain" description="CMP/dCMP-type deaminase" evidence="5">
    <location>
        <begin position="1"/>
        <end position="104"/>
    </location>
</feature>
<dbReference type="EMBL" id="JAFBEC010000008">
    <property type="protein sequence ID" value="MBM7633854.1"/>
    <property type="molecule type" value="Genomic_DNA"/>
</dbReference>
<dbReference type="GO" id="GO:0004132">
    <property type="term" value="F:dCMP deaminase activity"/>
    <property type="evidence" value="ECO:0007669"/>
    <property type="project" value="UniProtKB-EC"/>
</dbReference>
<gene>
    <name evidence="6" type="ORF">JOD17_002950</name>
</gene>
<comment type="caution">
    <text evidence="6">The sequence shown here is derived from an EMBL/GenBank/DDBJ whole genome shotgun (WGS) entry which is preliminary data.</text>
</comment>
<dbReference type="InterPro" id="IPR015517">
    <property type="entry name" value="dCMP_deaminase-rel"/>
</dbReference>
<dbReference type="InterPro" id="IPR002125">
    <property type="entry name" value="CMP_dCMP_dom"/>
</dbReference>
<dbReference type="InterPro" id="IPR016193">
    <property type="entry name" value="Cytidine_deaminase-like"/>
</dbReference>
<dbReference type="Pfam" id="PF00383">
    <property type="entry name" value="dCMP_cyt_deam_1"/>
    <property type="match status" value="1"/>
</dbReference>
<evidence type="ECO:0000256" key="1">
    <source>
        <dbReference type="ARBA" id="ARBA00006576"/>
    </source>
</evidence>